<keyword evidence="2" id="KW-0813">Transport</keyword>
<evidence type="ECO:0000313" key="6">
    <source>
        <dbReference type="Proteomes" id="UP001292216"/>
    </source>
</evidence>
<dbReference type="PANTHER" id="PTHR30061">
    <property type="entry name" value="MALTOSE-BINDING PERIPLASMIC PROTEIN"/>
    <property type="match status" value="1"/>
</dbReference>
<dbReference type="EMBL" id="JAYERP010000001">
    <property type="protein sequence ID" value="MEA3568657.1"/>
    <property type="molecule type" value="Genomic_DNA"/>
</dbReference>
<sequence length="425" mass="46991">MWKKTATTLIASSLVLASLLAGCGSKDNAADGGSGNGAANGGDKQVQISVWAMGDEAKSLPQIADDFMKENPNIKVDVQALPWSNAHDKLLTAVASKKGPDVIQMGTTWIPEFANAGALMDLTSVVDKYPEFKEDQFYSGAVNTTKYDGKIVGIPWYTETRVLFYRTDLLKEVGYDQPPKTWDELRDAAKKLADRGKGKYGISIDMNEQSLAFMFARQNGSKLLDEQNKPLFNQPEFVEAVEYLNGFFKDGSAPIDLGLDPVQGLSGEGVVPMFISGPWMINSIKTQAPDLEGKWAVAPLPAKKNNISALGGSDLSVFQYTKHQDEALKFIQYMSKPETQIKWMQLTKSLPTNLKAWEDPSLKDDPNYQALQEQLEHSEPMPLLTTWEQIAQTYLKSFERIVRGGADVQKEMDAFNAEAEKILSK</sequence>
<dbReference type="CDD" id="cd14747">
    <property type="entry name" value="PBP2_MalE"/>
    <property type="match status" value="1"/>
</dbReference>
<evidence type="ECO:0000256" key="1">
    <source>
        <dbReference type="ARBA" id="ARBA00008520"/>
    </source>
</evidence>
<evidence type="ECO:0000313" key="5">
    <source>
        <dbReference type="EMBL" id="MEA3568657.1"/>
    </source>
</evidence>
<evidence type="ECO:0000256" key="3">
    <source>
        <dbReference type="ARBA" id="ARBA00022729"/>
    </source>
</evidence>
<evidence type="ECO:0000256" key="4">
    <source>
        <dbReference type="SAM" id="SignalP"/>
    </source>
</evidence>
<reference evidence="5 6" key="1">
    <citation type="submission" date="2023-12" db="EMBL/GenBank/DDBJ databases">
        <title>Whole genome sequencing of Paenibacillus phoenicis isolated from the Phoenix Mars Lander spacecraft assembly facility.</title>
        <authorList>
            <person name="Garcia A."/>
            <person name="Venkateswaran K."/>
        </authorList>
    </citation>
    <scope>NUCLEOTIDE SEQUENCE [LARGE SCALE GENOMIC DNA]</scope>
    <source>
        <strain evidence="5 6">3PO2SA</strain>
    </source>
</reference>
<dbReference type="Pfam" id="PF01547">
    <property type="entry name" value="SBP_bac_1"/>
    <property type="match status" value="1"/>
</dbReference>
<dbReference type="Gene3D" id="3.40.190.10">
    <property type="entry name" value="Periplasmic binding protein-like II"/>
    <property type="match status" value="2"/>
</dbReference>
<feature type="chain" id="PRO_5047416273" evidence="4">
    <location>
        <begin position="30"/>
        <end position="425"/>
    </location>
</feature>
<organism evidence="5 6">
    <name type="scientific">Paenibacillus phoenicis</name>
    <dbReference type="NCBI Taxonomy" id="554117"/>
    <lineage>
        <taxon>Bacteria</taxon>
        <taxon>Bacillati</taxon>
        <taxon>Bacillota</taxon>
        <taxon>Bacilli</taxon>
        <taxon>Bacillales</taxon>
        <taxon>Paenibacillaceae</taxon>
        <taxon>Paenibacillus</taxon>
    </lineage>
</organism>
<dbReference type="SUPFAM" id="SSF53850">
    <property type="entry name" value="Periplasmic binding protein-like II"/>
    <property type="match status" value="1"/>
</dbReference>
<protein>
    <submittedName>
        <fullName evidence="5">Sugar ABC transporter substrate-binding protein</fullName>
    </submittedName>
</protein>
<gene>
    <name evidence="5" type="ORF">U9M73_01425</name>
</gene>
<dbReference type="RefSeq" id="WP_028539735.1">
    <property type="nucleotide sequence ID" value="NZ_CBCSKM010000007.1"/>
</dbReference>
<comment type="caution">
    <text evidence="5">The sequence shown here is derived from an EMBL/GenBank/DDBJ whole genome shotgun (WGS) entry which is preliminary data.</text>
</comment>
<keyword evidence="6" id="KW-1185">Reference proteome</keyword>
<keyword evidence="3 4" id="KW-0732">Signal</keyword>
<name>A0ABU5PFY8_9BACL</name>
<dbReference type="Proteomes" id="UP001292216">
    <property type="component" value="Unassembled WGS sequence"/>
</dbReference>
<evidence type="ECO:0000256" key="2">
    <source>
        <dbReference type="ARBA" id="ARBA00022448"/>
    </source>
</evidence>
<feature type="signal peptide" evidence="4">
    <location>
        <begin position="1"/>
        <end position="29"/>
    </location>
</feature>
<accession>A0ABU5PFY8</accession>
<dbReference type="PANTHER" id="PTHR30061:SF50">
    <property type="entry name" value="MALTOSE_MALTODEXTRIN-BINDING PERIPLASMIC PROTEIN"/>
    <property type="match status" value="1"/>
</dbReference>
<comment type="similarity">
    <text evidence="1">Belongs to the bacterial solute-binding protein 1 family.</text>
</comment>
<dbReference type="PROSITE" id="PS51257">
    <property type="entry name" value="PROKAR_LIPOPROTEIN"/>
    <property type="match status" value="1"/>
</dbReference>
<proteinExistence type="inferred from homology"/>
<dbReference type="InterPro" id="IPR006059">
    <property type="entry name" value="SBP"/>
</dbReference>